<sequence>MSTPFHIRDALPSPTHTDAHFITAAFDSCIPHLSTIGSASQWGTTPLTAARPDFVTRHITAIADAEESRQRNYHPDAGPVARVLIAEAPLPAGEGEGEGEGGFIPVGAATLRAGYLPKYVLEQKHLEGVTGRLMGGEEGPFMFLEILVTDFREETKAYRKGAGAALVGYAKEWVRGLGMRVMFYEAQGFEKVDKFVVEKAGEEGWPGMFLRMDVGKQDSE</sequence>
<evidence type="ECO:0000313" key="1">
    <source>
        <dbReference type="EMBL" id="KAH6637256.1"/>
    </source>
</evidence>
<gene>
    <name evidence="1" type="ORF">F5144DRAFT_510333</name>
</gene>
<proteinExistence type="predicted"/>
<name>A0ACB7PEJ4_9PEZI</name>
<comment type="caution">
    <text evidence="1">The sequence shown here is derived from an EMBL/GenBank/DDBJ whole genome shotgun (WGS) entry which is preliminary data.</text>
</comment>
<reference evidence="1 2" key="1">
    <citation type="journal article" date="2021" name="Nat. Commun.">
        <title>Genetic determinants of endophytism in the Arabidopsis root mycobiome.</title>
        <authorList>
            <person name="Mesny F."/>
            <person name="Miyauchi S."/>
            <person name="Thiergart T."/>
            <person name="Pickel B."/>
            <person name="Atanasova L."/>
            <person name="Karlsson M."/>
            <person name="Huettel B."/>
            <person name="Barry K.W."/>
            <person name="Haridas S."/>
            <person name="Chen C."/>
            <person name="Bauer D."/>
            <person name="Andreopoulos W."/>
            <person name="Pangilinan J."/>
            <person name="LaButti K."/>
            <person name="Riley R."/>
            <person name="Lipzen A."/>
            <person name="Clum A."/>
            <person name="Drula E."/>
            <person name="Henrissat B."/>
            <person name="Kohler A."/>
            <person name="Grigoriev I.V."/>
            <person name="Martin F.M."/>
            <person name="Hacquard S."/>
        </authorList>
    </citation>
    <scope>NUCLEOTIDE SEQUENCE [LARGE SCALE GENOMIC DNA]</scope>
    <source>
        <strain evidence="1 2">MPI-SDFR-AT-0079</strain>
    </source>
</reference>
<organism evidence="1 2">
    <name type="scientific">Chaetomium tenue</name>
    <dbReference type="NCBI Taxonomy" id="1854479"/>
    <lineage>
        <taxon>Eukaryota</taxon>
        <taxon>Fungi</taxon>
        <taxon>Dikarya</taxon>
        <taxon>Ascomycota</taxon>
        <taxon>Pezizomycotina</taxon>
        <taxon>Sordariomycetes</taxon>
        <taxon>Sordariomycetidae</taxon>
        <taxon>Sordariales</taxon>
        <taxon>Chaetomiaceae</taxon>
        <taxon>Chaetomium</taxon>
    </lineage>
</organism>
<dbReference type="Proteomes" id="UP000724584">
    <property type="component" value="Unassembled WGS sequence"/>
</dbReference>
<accession>A0ACB7PEJ4</accession>
<evidence type="ECO:0000313" key="2">
    <source>
        <dbReference type="Proteomes" id="UP000724584"/>
    </source>
</evidence>
<keyword evidence="2" id="KW-1185">Reference proteome</keyword>
<protein>
    <submittedName>
        <fullName evidence="1">Uncharacterized protein</fullName>
    </submittedName>
</protein>
<dbReference type="EMBL" id="JAGIZQ010000003">
    <property type="protein sequence ID" value="KAH6637256.1"/>
    <property type="molecule type" value="Genomic_DNA"/>
</dbReference>